<keyword evidence="1" id="KW-1133">Transmembrane helix</keyword>
<keyword evidence="1" id="KW-0472">Membrane</keyword>
<dbReference type="Proteomes" id="UP001303160">
    <property type="component" value="Unassembled WGS sequence"/>
</dbReference>
<feature type="transmembrane region" description="Helical" evidence="1">
    <location>
        <begin position="13"/>
        <end position="35"/>
    </location>
</feature>
<name>A0AAN7AWG0_9PEZI</name>
<reference evidence="2" key="2">
    <citation type="submission" date="2023-05" db="EMBL/GenBank/DDBJ databases">
        <authorList>
            <consortium name="Lawrence Berkeley National Laboratory"/>
            <person name="Steindorff A."/>
            <person name="Hensen N."/>
            <person name="Bonometti L."/>
            <person name="Westerberg I."/>
            <person name="Brannstrom I.O."/>
            <person name="Guillou S."/>
            <person name="Cros-Aarteil S."/>
            <person name="Calhoun S."/>
            <person name="Haridas S."/>
            <person name="Kuo A."/>
            <person name="Mondo S."/>
            <person name="Pangilinan J."/>
            <person name="Riley R."/>
            <person name="Labutti K."/>
            <person name="Andreopoulos B."/>
            <person name="Lipzen A."/>
            <person name="Chen C."/>
            <person name="Yanf M."/>
            <person name="Daum C."/>
            <person name="Ng V."/>
            <person name="Clum A."/>
            <person name="Ohm R."/>
            <person name="Martin F."/>
            <person name="Silar P."/>
            <person name="Natvig D."/>
            <person name="Lalanne C."/>
            <person name="Gautier V."/>
            <person name="Ament-Velasquez S.L."/>
            <person name="Kruys A."/>
            <person name="Hutchinson M.I."/>
            <person name="Powell A.J."/>
            <person name="Barry K."/>
            <person name="Miller A.N."/>
            <person name="Grigoriev I.V."/>
            <person name="Debuchy R."/>
            <person name="Gladieux P."/>
            <person name="Thoren M.H."/>
            <person name="Johannesson H."/>
        </authorList>
    </citation>
    <scope>NUCLEOTIDE SEQUENCE</scope>
    <source>
        <strain evidence="2">CBS 315.58</strain>
    </source>
</reference>
<dbReference type="InterPro" id="IPR002495">
    <property type="entry name" value="Glyco_trans_8"/>
</dbReference>
<sequence>MSDGIKVVDSDKVYTTLITSLSYLPGLLALHYSLIHRAKSRYPLLVLYTDAFPPSGVEVLRRRGIPYQLITPLSPSTSTPPSYSHDPRFRECFTKLFPFSLVQYRRVIQLDSDMLILRNIDELFDIPLDSEKRVFAAGHACLCNPCGFEHYPKYFRPENCYYTNQDGIGKDLLNGGLQVVRPDLRLYRQILEYMDKPGIDLSFADQSVLAGCFRGRWVPIGWEFNALKTMRWSGVHDDVWDDDKVRNVHYILTPKPWEEEVDEKGRVVGSERAEDTVTSQWWVDVDRERREWEEGRGVRDGW</sequence>
<dbReference type="EMBL" id="MU863907">
    <property type="protein sequence ID" value="KAK4201429.1"/>
    <property type="molecule type" value="Genomic_DNA"/>
</dbReference>
<evidence type="ECO:0000256" key="1">
    <source>
        <dbReference type="SAM" id="Phobius"/>
    </source>
</evidence>
<keyword evidence="1" id="KW-0812">Transmembrane</keyword>
<dbReference type="PANTHER" id="PTHR11183">
    <property type="entry name" value="GLYCOGENIN SUBFAMILY MEMBER"/>
    <property type="match status" value="1"/>
</dbReference>
<accession>A0AAN7AWG0</accession>
<dbReference type="InterPro" id="IPR029044">
    <property type="entry name" value="Nucleotide-diphossugar_trans"/>
</dbReference>
<protein>
    <submittedName>
        <fullName evidence="2">Family 8 putative glycosyltransferase</fullName>
    </submittedName>
</protein>
<dbReference type="GO" id="GO:0016757">
    <property type="term" value="F:glycosyltransferase activity"/>
    <property type="evidence" value="ECO:0007669"/>
    <property type="project" value="InterPro"/>
</dbReference>
<reference evidence="2" key="1">
    <citation type="journal article" date="2023" name="Mol. Phylogenet. Evol.">
        <title>Genome-scale phylogeny and comparative genomics of the fungal order Sordariales.</title>
        <authorList>
            <person name="Hensen N."/>
            <person name="Bonometti L."/>
            <person name="Westerberg I."/>
            <person name="Brannstrom I.O."/>
            <person name="Guillou S."/>
            <person name="Cros-Aarteil S."/>
            <person name="Calhoun S."/>
            <person name="Haridas S."/>
            <person name="Kuo A."/>
            <person name="Mondo S."/>
            <person name="Pangilinan J."/>
            <person name="Riley R."/>
            <person name="LaButti K."/>
            <person name="Andreopoulos B."/>
            <person name="Lipzen A."/>
            <person name="Chen C."/>
            <person name="Yan M."/>
            <person name="Daum C."/>
            <person name="Ng V."/>
            <person name="Clum A."/>
            <person name="Steindorff A."/>
            <person name="Ohm R.A."/>
            <person name="Martin F."/>
            <person name="Silar P."/>
            <person name="Natvig D.O."/>
            <person name="Lalanne C."/>
            <person name="Gautier V."/>
            <person name="Ament-Velasquez S.L."/>
            <person name="Kruys A."/>
            <person name="Hutchinson M.I."/>
            <person name="Powell A.J."/>
            <person name="Barry K."/>
            <person name="Miller A.N."/>
            <person name="Grigoriev I.V."/>
            <person name="Debuchy R."/>
            <person name="Gladieux P."/>
            <person name="Hiltunen Thoren M."/>
            <person name="Johannesson H."/>
        </authorList>
    </citation>
    <scope>NUCLEOTIDE SEQUENCE</scope>
    <source>
        <strain evidence="2">CBS 315.58</strain>
    </source>
</reference>
<dbReference type="SUPFAM" id="SSF53448">
    <property type="entry name" value="Nucleotide-diphospho-sugar transferases"/>
    <property type="match status" value="1"/>
</dbReference>
<dbReference type="AlphaFoldDB" id="A0AAN7AWG0"/>
<keyword evidence="3" id="KW-1185">Reference proteome</keyword>
<dbReference type="Pfam" id="PF01501">
    <property type="entry name" value="Glyco_transf_8"/>
    <property type="match status" value="1"/>
</dbReference>
<proteinExistence type="predicted"/>
<organism evidence="2 3">
    <name type="scientific">Triangularia verruculosa</name>
    <dbReference type="NCBI Taxonomy" id="2587418"/>
    <lineage>
        <taxon>Eukaryota</taxon>
        <taxon>Fungi</taxon>
        <taxon>Dikarya</taxon>
        <taxon>Ascomycota</taxon>
        <taxon>Pezizomycotina</taxon>
        <taxon>Sordariomycetes</taxon>
        <taxon>Sordariomycetidae</taxon>
        <taxon>Sordariales</taxon>
        <taxon>Podosporaceae</taxon>
        <taxon>Triangularia</taxon>
    </lineage>
</organism>
<dbReference type="InterPro" id="IPR050587">
    <property type="entry name" value="GNT1/Glycosyltrans_8"/>
</dbReference>
<dbReference type="Gene3D" id="3.90.550.10">
    <property type="entry name" value="Spore Coat Polysaccharide Biosynthesis Protein SpsA, Chain A"/>
    <property type="match status" value="1"/>
</dbReference>
<comment type="caution">
    <text evidence="2">The sequence shown here is derived from an EMBL/GenBank/DDBJ whole genome shotgun (WGS) entry which is preliminary data.</text>
</comment>
<gene>
    <name evidence="2" type="ORF">QBC40DRAFT_324374</name>
</gene>
<evidence type="ECO:0000313" key="2">
    <source>
        <dbReference type="EMBL" id="KAK4201429.1"/>
    </source>
</evidence>
<evidence type="ECO:0000313" key="3">
    <source>
        <dbReference type="Proteomes" id="UP001303160"/>
    </source>
</evidence>